<evidence type="ECO:0000313" key="2">
    <source>
        <dbReference type="Proteomes" id="UP000008148"/>
    </source>
</evidence>
<organism evidence="1 2">
    <name type="scientific">Citrobacter koseri (strain ATCC BAA-895 / CDC 4225-83 / SGSC4696)</name>
    <dbReference type="NCBI Taxonomy" id="290338"/>
    <lineage>
        <taxon>Bacteria</taxon>
        <taxon>Pseudomonadati</taxon>
        <taxon>Pseudomonadota</taxon>
        <taxon>Gammaproteobacteria</taxon>
        <taxon>Enterobacterales</taxon>
        <taxon>Enterobacteriaceae</taxon>
        <taxon>Citrobacter</taxon>
    </lineage>
</organism>
<sequence>MQGIVHFSPFRYANCKSKENTMTEVARLPARRIDSYAKSDVF</sequence>
<dbReference type="EMBL" id="CP000822">
    <property type="protein sequence ID" value="ABV16024.1"/>
    <property type="molecule type" value="Genomic_DNA"/>
</dbReference>
<gene>
    <name evidence="1" type="ordered locus">CKO_04980</name>
</gene>
<keyword evidence="2" id="KW-1185">Reference proteome</keyword>
<proteinExistence type="predicted"/>
<evidence type="ECO:0000313" key="1">
    <source>
        <dbReference type="EMBL" id="ABV16024.1"/>
    </source>
</evidence>
<protein>
    <submittedName>
        <fullName evidence="1">Uncharacterized protein</fullName>
    </submittedName>
</protein>
<dbReference type="HOGENOM" id="CLU_3249223_0_0_6"/>
<dbReference type="STRING" id="290338.CKO_04980"/>
<dbReference type="AlphaFoldDB" id="A8ARB1"/>
<reference evidence="1 2" key="1">
    <citation type="submission" date="2007-08" db="EMBL/GenBank/DDBJ databases">
        <authorList>
            <consortium name="The Citrobacter koseri Genome Sequencing Project"/>
            <person name="McClelland M."/>
            <person name="Sanderson E.K."/>
            <person name="Porwollik S."/>
            <person name="Spieth J."/>
            <person name="Clifton W.S."/>
            <person name="Latreille P."/>
            <person name="Courtney L."/>
            <person name="Wang C."/>
            <person name="Pepin K."/>
            <person name="Bhonagiri V."/>
            <person name="Nash W."/>
            <person name="Johnson M."/>
            <person name="Thiruvilangam P."/>
            <person name="Wilson R."/>
        </authorList>
    </citation>
    <scope>NUCLEOTIDE SEQUENCE [LARGE SCALE GENOMIC DNA]</scope>
    <source>
        <strain evidence="2">ATCC BAA-895 / CDC 4225-83 / SGSC4696</strain>
    </source>
</reference>
<accession>A8ARB1</accession>
<name>A8ARB1_CITK8</name>
<dbReference type="KEGG" id="cko:CKO_04980"/>
<dbReference type="Proteomes" id="UP000008148">
    <property type="component" value="Chromosome"/>
</dbReference>